<feature type="compositionally biased region" description="Basic and acidic residues" evidence="1">
    <location>
        <begin position="551"/>
        <end position="563"/>
    </location>
</feature>
<sequence length="757" mass="86099">MAITTLVARFTQQDKHVIMDAVTNDTPLLDKWAFTDKKGHKCATFAWLSGHPSPKKSIALTTSFSPSIGQKHPLEADQDADDFTYADKLQAIKYHLPLPQSTVDVNLDAWMETINKYLDNAHILHTEINPTTLRACTIQAAEKLMKREYFINKIRKLARTKDQNALQAFEEEQFRSLQNEINLTVIAHSQDAVMADPNENLTKMDLIHKTTMIWRNTAKTLWKDNILTCNQETLDQATPTTTNKEKIDLIKKQGWETAKCNVTQNPTKFSPINIPLSKYSGIISNIVNNLKDKEDDSWELKIIKDIKNKGIQSRVLESRIQAIVQRLNNLGPSNPTATSTPPTPQPPSWIPSTEPVEPTDQEMTQADPIPWTDTEEYKQNCQLWINSASETFEKLAPYFPATDRKQKEELFWEAADICAHQDKELLQLQSISSFTDSNKKHELKNMRKLLIDKEYQSLLNATIRQEAAQKKDDFEDYLTMKDFNYYVQHTKEQLSNPAISREKKSTLKKLLKDAETVKWQLKHWVDDDGSILPDSPPPSPAPKSKQKSQKKKEDTRKVAEQTRKGNTLNMCHLQKLLNELNADNGLKIMKEIHKISDKDRINSAKQQLVKPTTDKPSYAQKTTPKDKKDPQKDGAGSWKMVGGNNKISRPTILPPPPNIFKFFITDDESTLLAKKQSEEELTTALNNIISENIEWLIELGSNHVKSANWSKDPKAIVVTMTCNINKNRVDELPDGKVAFDALQEVVLDLFPGATLAN</sequence>
<accession>A0A2A9NDK8</accession>
<feature type="compositionally biased region" description="Basic and acidic residues" evidence="1">
    <location>
        <begin position="623"/>
        <end position="632"/>
    </location>
</feature>
<organism evidence="2 3">
    <name type="scientific">Amanita thiersii Skay4041</name>
    <dbReference type="NCBI Taxonomy" id="703135"/>
    <lineage>
        <taxon>Eukaryota</taxon>
        <taxon>Fungi</taxon>
        <taxon>Dikarya</taxon>
        <taxon>Basidiomycota</taxon>
        <taxon>Agaricomycotina</taxon>
        <taxon>Agaricomycetes</taxon>
        <taxon>Agaricomycetidae</taxon>
        <taxon>Agaricales</taxon>
        <taxon>Pluteineae</taxon>
        <taxon>Amanitaceae</taxon>
        <taxon>Amanita</taxon>
    </lineage>
</organism>
<reference evidence="2 3" key="1">
    <citation type="submission" date="2014-02" db="EMBL/GenBank/DDBJ databases">
        <title>Transposable element dynamics among asymbiotic and ectomycorrhizal Amanita fungi.</title>
        <authorList>
            <consortium name="DOE Joint Genome Institute"/>
            <person name="Hess J."/>
            <person name="Skrede I."/>
            <person name="Wolfe B."/>
            <person name="LaButti K."/>
            <person name="Ohm R.A."/>
            <person name="Grigoriev I.V."/>
            <person name="Pringle A."/>
        </authorList>
    </citation>
    <scope>NUCLEOTIDE SEQUENCE [LARGE SCALE GENOMIC DNA]</scope>
    <source>
        <strain evidence="2 3">SKay4041</strain>
    </source>
</reference>
<dbReference type="Proteomes" id="UP000242287">
    <property type="component" value="Unassembled WGS sequence"/>
</dbReference>
<feature type="region of interest" description="Disordered" evidence="1">
    <location>
        <begin position="528"/>
        <end position="566"/>
    </location>
</feature>
<protein>
    <submittedName>
        <fullName evidence="2">Uncharacterized protein</fullName>
    </submittedName>
</protein>
<keyword evidence="3" id="KW-1185">Reference proteome</keyword>
<proteinExistence type="predicted"/>
<feature type="region of interest" description="Disordered" evidence="1">
    <location>
        <begin position="602"/>
        <end position="650"/>
    </location>
</feature>
<evidence type="ECO:0000313" key="3">
    <source>
        <dbReference type="Proteomes" id="UP000242287"/>
    </source>
</evidence>
<evidence type="ECO:0000256" key="1">
    <source>
        <dbReference type="SAM" id="MobiDB-lite"/>
    </source>
</evidence>
<evidence type="ECO:0000313" key="2">
    <source>
        <dbReference type="EMBL" id="PFH45802.1"/>
    </source>
</evidence>
<dbReference type="AlphaFoldDB" id="A0A2A9NDK8"/>
<dbReference type="EMBL" id="KZ302288">
    <property type="protein sequence ID" value="PFH45802.1"/>
    <property type="molecule type" value="Genomic_DNA"/>
</dbReference>
<gene>
    <name evidence="2" type="ORF">AMATHDRAFT_8646</name>
</gene>
<feature type="region of interest" description="Disordered" evidence="1">
    <location>
        <begin position="328"/>
        <end position="366"/>
    </location>
</feature>
<name>A0A2A9NDK8_9AGAR</name>